<keyword evidence="5" id="KW-0472">Membrane</keyword>
<feature type="domain" description="DOMON" evidence="8">
    <location>
        <begin position="45"/>
        <end position="157"/>
    </location>
</feature>
<feature type="signal peptide" evidence="7">
    <location>
        <begin position="1"/>
        <end position="22"/>
    </location>
</feature>
<evidence type="ECO:0000256" key="6">
    <source>
        <dbReference type="SAM" id="MobiDB-lite"/>
    </source>
</evidence>
<keyword evidence="4" id="KW-0249">Electron transport</keyword>
<keyword evidence="2" id="KW-0813">Transport</keyword>
<dbReference type="EMBL" id="CM004399">
    <property type="protein sequence ID" value="OAY32885.1"/>
    <property type="molecule type" value="Genomic_DNA"/>
</dbReference>
<dbReference type="PROSITE" id="PS50836">
    <property type="entry name" value="DOMON"/>
    <property type="match status" value="1"/>
</dbReference>
<dbReference type="InterPro" id="IPR005018">
    <property type="entry name" value="DOMON_domain"/>
</dbReference>
<dbReference type="PANTHER" id="PTHR23130:SF204">
    <property type="entry name" value="DOMON DOMAIN-CONTAINING PROTEIN"/>
    <property type="match status" value="1"/>
</dbReference>
<dbReference type="Pfam" id="PF04526">
    <property type="entry name" value="DUF568"/>
    <property type="match status" value="1"/>
</dbReference>
<dbReference type="GO" id="GO:0016020">
    <property type="term" value="C:membrane"/>
    <property type="evidence" value="ECO:0007669"/>
    <property type="project" value="UniProtKB-SubCell"/>
</dbReference>
<protein>
    <recommendedName>
        <fullName evidence="8">DOMON domain-containing protein</fullName>
    </recommendedName>
</protein>
<keyword evidence="3 7" id="KW-0732">Signal</keyword>
<proteinExistence type="predicted"/>
<dbReference type="AlphaFoldDB" id="A0A2C9UQC8"/>
<dbReference type="PANTHER" id="PTHR23130">
    <property type="entry name" value="CYTOCHROME B561 AND DOMON DOMAIN-CONTAINING PROTEIN"/>
    <property type="match status" value="1"/>
</dbReference>
<evidence type="ECO:0000256" key="4">
    <source>
        <dbReference type="ARBA" id="ARBA00022982"/>
    </source>
</evidence>
<dbReference type="OMA" id="HWTYYAD"/>
<feature type="chain" id="PRO_5012316237" description="DOMON domain-containing protein" evidence="7">
    <location>
        <begin position="23"/>
        <end position="250"/>
    </location>
</feature>
<dbReference type="STRING" id="3983.A0A2C9UQC8"/>
<dbReference type="InterPro" id="IPR045265">
    <property type="entry name" value="AIR12_DOMON"/>
</dbReference>
<reference evidence="9" key="1">
    <citation type="submission" date="2016-02" db="EMBL/GenBank/DDBJ databases">
        <title>WGS assembly of Manihot esculenta.</title>
        <authorList>
            <person name="Bredeson J.V."/>
            <person name="Prochnik S.E."/>
            <person name="Lyons J.B."/>
            <person name="Schmutz J."/>
            <person name="Grimwood J."/>
            <person name="Vrebalov J."/>
            <person name="Bart R.S."/>
            <person name="Amuge T."/>
            <person name="Ferguson M.E."/>
            <person name="Green R."/>
            <person name="Putnam N."/>
            <person name="Stites J."/>
            <person name="Rounsley S."/>
            <person name="Rokhsar D.S."/>
        </authorList>
    </citation>
    <scope>NUCLEOTIDE SEQUENCE [LARGE SCALE GENOMIC DNA]</scope>
    <source>
        <tissue evidence="9">Leaf</tissue>
    </source>
</reference>
<evidence type="ECO:0000256" key="1">
    <source>
        <dbReference type="ARBA" id="ARBA00004370"/>
    </source>
</evidence>
<evidence type="ECO:0000313" key="9">
    <source>
        <dbReference type="EMBL" id="OAY32885.1"/>
    </source>
</evidence>
<evidence type="ECO:0000259" key="8">
    <source>
        <dbReference type="PROSITE" id="PS50836"/>
    </source>
</evidence>
<accession>A0A2C9UQC8</accession>
<evidence type="ECO:0000256" key="2">
    <source>
        <dbReference type="ARBA" id="ARBA00022448"/>
    </source>
</evidence>
<dbReference type="CDD" id="cd09629">
    <property type="entry name" value="DOMON_CIL1_like"/>
    <property type="match status" value="1"/>
</dbReference>
<comment type="subcellular location">
    <subcellularLocation>
        <location evidence="1">Membrane</location>
    </subcellularLocation>
</comment>
<gene>
    <name evidence="9" type="ORF">MANES_13G053100</name>
</gene>
<dbReference type="OrthoDB" id="1720670at2759"/>
<feature type="region of interest" description="Disordered" evidence="6">
    <location>
        <begin position="183"/>
        <end position="228"/>
    </location>
</feature>
<evidence type="ECO:0000256" key="7">
    <source>
        <dbReference type="SAM" id="SignalP"/>
    </source>
</evidence>
<organism evidence="9">
    <name type="scientific">Manihot esculenta</name>
    <name type="common">Cassava</name>
    <name type="synonym">Jatropha manihot</name>
    <dbReference type="NCBI Taxonomy" id="3983"/>
    <lineage>
        <taxon>Eukaryota</taxon>
        <taxon>Viridiplantae</taxon>
        <taxon>Streptophyta</taxon>
        <taxon>Embryophyta</taxon>
        <taxon>Tracheophyta</taxon>
        <taxon>Spermatophyta</taxon>
        <taxon>Magnoliopsida</taxon>
        <taxon>eudicotyledons</taxon>
        <taxon>Gunneridae</taxon>
        <taxon>Pentapetalae</taxon>
        <taxon>rosids</taxon>
        <taxon>fabids</taxon>
        <taxon>Malpighiales</taxon>
        <taxon>Euphorbiaceae</taxon>
        <taxon>Crotonoideae</taxon>
        <taxon>Manihoteae</taxon>
        <taxon>Manihot</taxon>
    </lineage>
</organism>
<evidence type="ECO:0000256" key="5">
    <source>
        <dbReference type="ARBA" id="ARBA00023136"/>
    </source>
</evidence>
<evidence type="ECO:0000256" key="3">
    <source>
        <dbReference type="ARBA" id="ARBA00022729"/>
    </source>
</evidence>
<sequence length="250" mass="25820">MPPLVIITLSICAALLISPSLSLTCTSQKFTNEKTFPDCMDLPQLDASLHYSYNSSNSSLSIAYVAAPAKPDGWVAWAINPTSTGMVGAQALLAFKSNGAPAVKTYPISAYGPIREGKLSFDVWDLSAESVDNKIALFASMKLDDKVNKVNQVWQVGPGVAGGVPLSHDMDEANTKATGVLTLVGAGGPASTPSSTPAESTPDSPPSTTASSTTDASTLPPSPEKSEGSAIEKLSGLIIVMLGCFIGLKS</sequence>
<name>A0A2C9UQC8_MANES</name>
<feature type="compositionally biased region" description="Low complexity" evidence="6">
    <location>
        <begin position="189"/>
        <end position="219"/>
    </location>
</feature>